<name>A0A2P8H8H7_CHINA</name>
<evidence type="ECO:0000313" key="3">
    <source>
        <dbReference type="EMBL" id="PSL42522.1"/>
    </source>
</evidence>
<dbReference type="GO" id="GO:0008237">
    <property type="term" value="F:metallopeptidase activity"/>
    <property type="evidence" value="ECO:0007669"/>
    <property type="project" value="InterPro"/>
</dbReference>
<proteinExistence type="predicted"/>
<organism evidence="3 4">
    <name type="scientific">Chitinophaga niastensis</name>
    <dbReference type="NCBI Taxonomy" id="536980"/>
    <lineage>
        <taxon>Bacteria</taxon>
        <taxon>Pseudomonadati</taxon>
        <taxon>Bacteroidota</taxon>
        <taxon>Chitinophagia</taxon>
        <taxon>Chitinophagales</taxon>
        <taxon>Chitinophagaceae</taxon>
        <taxon>Chitinophaga</taxon>
    </lineage>
</organism>
<keyword evidence="4" id="KW-1185">Reference proteome</keyword>
<comment type="caution">
    <text evidence="3">The sequence shown here is derived from an EMBL/GenBank/DDBJ whole genome shotgun (WGS) entry which is preliminary data.</text>
</comment>
<evidence type="ECO:0000256" key="1">
    <source>
        <dbReference type="SAM" id="SignalP"/>
    </source>
</evidence>
<feature type="domain" description="Peptidase M1 membrane alanine aminopeptidase" evidence="2">
    <location>
        <begin position="374"/>
        <end position="525"/>
    </location>
</feature>
<reference evidence="3 4" key="1">
    <citation type="submission" date="2018-03" db="EMBL/GenBank/DDBJ databases">
        <title>Genomic Encyclopedia of Archaeal and Bacterial Type Strains, Phase II (KMG-II): from individual species to whole genera.</title>
        <authorList>
            <person name="Goeker M."/>
        </authorList>
    </citation>
    <scope>NUCLEOTIDE SEQUENCE [LARGE SCALE GENOMIC DNA]</scope>
    <source>
        <strain evidence="3 4">DSM 24859</strain>
    </source>
</reference>
<dbReference type="InterPro" id="IPR027268">
    <property type="entry name" value="Peptidase_M4/M1_CTD_sf"/>
</dbReference>
<dbReference type="AlphaFoldDB" id="A0A2P8H8H7"/>
<feature type="chain" id="PRO_5015183521" description="Peptidase M1 membrane alanine aminopeptidase domain-containing protein" evidence="1">
    <location>
        <begin position="21"/>
        <end position="621"/>
    </location>
</feature>
<gene>
    <name evidence="3" type="ORF">CLV51_11250</name>
</gene>
<dbReference type="InterPro" id="IPR014782">
    <property type="entry name" value="Peptidase_M1_dom"/>
</dbReference>
<evidence type="ECO:0000259" key="2">
    <source>
        <dbReference type="Pfam" id="PF01433"/>
    </source>
</evidence>
<keyword evidence="1" id="KW-0732">Signal</keyword>
<dbReference type="CDD" id="cd09604">
    <property type="entry name" value="M1_APN_like"/>
    <property type="match status" value="1"/>
</dbReference>
<dbReference type="Gene3D" id="1.10.390.10">
    <property type="entry name" value="Neutral Protease Domain 2"/>
    <property type="match status" value="1"/>
</dbReference>
<protein>
    <recommendedName>
        <fullName evidence="2">Peptidase M1 membrane alanine aminopeptidase domain-containing protein</fullName>
    </recommendedName>
</protein>
<dbReference type="OrthoDB" id="9814383at2"/>
<dbReference type="EMBL" id="PYAW01000012">
    <property type="protein sequence ID" value="PSL42522.1"/>
    <property type="molecule type" value="Genomic_DNA"/>
</dbReference>
<evidence type="ECO:0000313" key="4">
    <source>
        <dbReference type="Proteomes" id="UP000240971"/>
    </source>
</evidence>
<dbReference type="SUPFAM" id="SSF55486">
    <property type="entry name" value="Metalloproteases ('zincins'), catalytic domain"/>
    <property type="match status" value="1"/>
</dbReference>
<accession>A0A2P8H8H7</accession>
<dbReference type="Pfam" id="PF01433">
    <property type="entry name" value="Peptidase_M1"/>
    <property type="match status" value="1"/>
</dbReference>
<dbReference type="GO" id="GO:0008270">
    <property type="term" value="F:zinc ion binding"/>
    <property type="evidence" value="ECO:0007669"/>
    <property type="project" value="InterPro"/>
</dbReference>
<feature type="signal peptide" evidence="1">
    <location>
        <begin position="1"/>
        <end position="20"/>
    </location>
</feature>
<dbReference type="Proteomes" id="UP000240971">
    <property type="component" value="Unassembled WGS sequence"/>
</dbReference>
<sequence>MKRSGILCLLLLIGLQQVFAQQTTLYMPVNIKKAYDKNSRAYSGAPGNKYWQNKAGYDIQVAFDPVTNKVSGAEQIVYVNNSPDTLRDVNFKLFPNLFQKETIRSMTISADDLNDGVAIKNLRVNGTEKVLPPRIMGTNMPLSVPELYPGDSMHIDLNFSYILNENTHIRTGSIDTGAYFMAYFFPRIAVYDDINGWDRIPYTGAQEFYNDFSNFRVAITVPGNYQVWATGDLKNTAEVYNDKYLQRIAAAEKSNDIITVIDSTDIRAGNITKNNATNTWRFEAANVTDFAFACSNHYMWNATSVEVDAATKRRTRVDVAFNAAHADFFDVVRYARITVDKMSHYFPKWPFPYNHETVFDGLDQMEYPMMVNDNPLADKAQAIELTDHEVFHTLFPFYMGTNETMYAWMDEGWATIGEWIISPLIDSVIVDDYGMLPYNTIAGKLQDLPIMTPSNQITEAYMTNSYPKPALGYLYVKDMLGDSLFLKALHYYMAQWNGKHPQPYDFFYCMNTASGKNMDWFWKSWFFDNGYPDLGIAQVTQNGKQGKVDIISKGTKPVPVDVTILFDDNSTFKIHKSIACWEKGNKTLSLAFPSPKKIKKVTLGSTWVADINKADNVYEVK</sequence>